<evidence type="ECO:0000313" key="6">
    <source>
        <dbReference type="EMBL" id="MBZ0156784.1"/>
    </source>
</evidence>
<dbReference type="GO" id="GO:0016811">
    <property type="term" value="F:hydrolase activity, acting on carbon-nitrogen (but not peptide) bonds, in linear amides"/>
    <property type="evidence" value="ECO:0007669"/>
    <property type="project" value="TreeGrafter"/>
</dbReference>
<dbReference type="SUPFAM" id="SSF102215">
    <property type="entry name" value="Creatininase"/>
    <property type="match status" value="1"/>
</dbReference>
<protein>
    <submittedName>
        <fullName evidence="6">Creatininase family protein</fullName>
    </submittedName>
</protein>
<dbReference type="GO" id="GO:0009231">
    <property type="term" value="P:riboflavin biosynthetic process"/>
    <property type="evidence" value="ECO:0007669"/>
    <property type="project" value="TreeGrafter"/>
</dbReference>
<keyword evidence="2" id="KW-0479">Metal-binding</keyword>
<comment type="similarity">
    <text evidence="5">Belongs to the creatininase superfamily.</text>
</comment>
<dbReference type="Pfam" id="PF02633">
    <property type="entry name" value="Creatininase"/>
    <property type="match status" value="1"/>
</dbReference>
<comment type="cofactor">
    <cofactor evidence="1">
        <name>Zn(2+)</name>
        <dbReference type="ChEBI" id="CHEBI:29105"/>
    </cofactor>
</comment>
<evidence type="ECO:0000256" key="4">
    <source>
        <dbReference type="ARBA" id="ARBA00022833"/>
    </source>
</evidence>
<evidence type="ECO:0000256" key="3">
    <source>
        <dbReference type="ARBA" id="ARBA00022801"/>
    </source>
</evidence>
<keyword evidence="3" id="KW-0378">Hydrolase</keyword>
<evidence type="ECO:0000256" key="5">
    <source>
        <dbReference type="ARBA" id="ARBA00024029"/>
    </source>
</evidence>
<reference evidence="6" key="1">
    <citation type="journal article" date="2021" name="bioRxiv">
        <title>Unraveling nitrogen, sulfur and carbon metabolic pathways and microbial community transcriptional responses to substrate deprivation and toxicity stresses in a bioreactor mimicking anoxic brackish coastal sediment conditions.</title>
        <authorList>
            <person name="Martins P.D."/>
            <person name="Echeveste M.J."/>
            <person name="Arshad A."/>
            <person name="Kurth J."/>
            <person name="Ouboter H."/>
            <person name="Jetten M.S.M."/>
            <person name="Welte C.U."/>
        </authorList>
    </citation>
    <scope>NUCLEOTIDE SEQUENCE</scope>
    <source>
        <strain evidence="6">MAG_39</strain>
    </source>
</reference>
<comment type="caution">
    <text evidence="6">The sequence shown here is derived from an EMBL/GenBank/DDBJ whole genome shotgun (WGS) entry which is preliminary data.</text>
</comment>
<evidence type="ECO:0000313" key="7">
    <source>
        <dbReference type="Proteomes" id="UP000705867"/>
    </source>
</evidence>
<dbReference type="InterPro" id="IPR003785">
    <property type="entry name" value="Creatininase/forma_Hydrolase"/>
</dbReference>
<evidence type="ECO:0000256" key="2">
    <source>
        <dbReference type="ARBA" id="ARBA00022723"/>
    </source>
</evidence>
<keyword evidence="4" id="KW-0862">Zinc</keyword>
<dbReference type="Proteomes" id="UP000705867">
    <property type="component" value="Unassembled WGS sequence"/>
</dbReference>
<accession>A0A953M0F9</accession>
<proteinExistence type="inferred from homology"/>
<gene>
    <name evidence="6" type="ORF">K8I29_11330</name>
</gene>
<dbReference type="Gene3D" id="3.40.50.10310">
    <property type="entry name" value="Creatininase"/>
    <property type="match status" value="1"/>
</dbReference>
<dbReference type="EMBL" id="JAIOIV010000090">
    <property type="protein sequence ID" value="MBZ0156784.1"/>
    <property type="molecule type" value="Genomic_DNA"/>
</dbReference>
<evidence type="ECO:0000256" key="1">
    <source>
        <dbReference type="ARBA" id="ARBA00001947"/>
    </source>
</evidence>
<dbReference type="InterPro" id="IPR024087">
    <property type="entry name" value="Creatininase-like_sf"/>
</dbReference>
<dbReference type="PANTHER" id="PTHR35005:SF1">
    <property type="entry name" value="2-AMINO-5-FORMYLAMINO-6-RIBOSYLAMINOPYRIMIDIN-4(3H)-ONE 5'-MONOPHOSPHATE DEFORMYLASE"/>
    <property type="match status" value="1"/>
</dbReference>
<dbReference type="PANTHER" id="PTHR35005">
    <property type="entry name" value="3-DEHYDRO-SCYLLO-INOSOSE HYDROLASE"/>
    <property type="match status" value="1"/>
</dbReference>
<dbReference type="AlphaFoldDB" id="A0A953M0F9"/>
<reference evidence="6" key="2">
    <citation type="submission" date="2021-08" db="EMBL/GenBank/DDBJ databases">
        <authorList>
            <person name="Dalcin Martins P."/>
        </authorList>
    </citation>
    <scope>NUCLEOTIDE SEQUENCE</scope>
    <source>
        <strain evidence="6">MAG_39</strain>
    </source>
</reference>
<name>A0A953M0F9_9BACT</name>
<sequence length="246" mass="27619">MIILENITMNEFRRYLRQTKTIVFPFGTIEEHGSHLPLNTDALIIVEVLKRVAHRKKFFLAPLMYYGVCTTTRDHPGTISITPETLRLLARDLVTEAYRKGLRNFLLISGHGGSLHMAALKEASEILVETLEGIRIAAFTPYELLWRELSQVAETPNDSHAGELESSMVLALAPELVKGRAPEEYPRIPKPFSVRDKVRYWPGGVWGNPEKATVGKGERAVELMVNSIAALLGTLEGKEKRRSSSR</sequence>
<organism evidence="6 7">
    <name type="scientific">Candidatus Nitrobium versatile</name>
    <dbReference type="NCBI Taxonomy" id="2884831"/>
    <lineage>
        <taxon>Bacteria</taxon>
        <taxon>Pseudomonadati</taxon>
        <taxon>Nitrospirota</taxon>
        <taxon>Nitrospiria</taxon>
        <taxon>Nitrospirales</taxon>
        <taxon>Nitrospiraceae</taxon>
        <taxon>Candidatus Nitrobium</taxon>
    </lineage>
</organism>
<dbReference type="GO" id="GO:0046872">
    <property type="term" value="F:metal ion binding"/>
    <property type="evidence" value="ECO:0007669"/>
    <property type="project" value="UniProtKB-KW"/>
</dbReference>